<feature type="transmembrane region" description="Helical" evidence="6">
    <location>
        <begin position="229"/>
        <end position="250"/>
    </location>
</feature>
<organism evidence="7">
    <name type="scientific">Glycine soja</name>
    <name type="common">Wild soybean</name>
    <dbReference type="NCBI Taxonomy" id="3848"/>
    <lineage>
        <taxon>Eukaryota</taxon>
        <taxon>Viridiplantae</taxon>
        <taxon>Streptophyta</taxon>
        <taxon>Embryophyta</taxon>
        <taxon>Tracheophyta</taxon>
        <taxon>Spermatophyta</taxon>
        <taxon>Magnoliopsida</taxon>
        <taxon>eudicotyledons</taxon>
        <taxon>Gunneridae</taxon>
        <taxon>Pentapetalae</taxon>
        <taxon>rosids</taxon>
        <taxon>fabids</taxon>
        <taxon>Fabales</taxon>
        <taxon>Fabaceae</taxon>
        <taxon>Papilionoideae</taxon>
        <taxon>50 kb inversion clade</taxon>
        <taxon>NPAAA clade</taxon>
        <taxon>indigoferoid/millettioid clade</taxon>
        <taxon>Phaseoleae</taxon>
        <taxon>Glycine</taxon>
        <taxon>Glycine subgen. Soja</taxon>
    </lineage>
</organism>
<feature type="transmembrane region" description="Helical" evidence="6">
    <location>
        <begin position="186"/>
        <end position="209"/>
    </location>
</feature>
<dbReference type="InterPro" id="IPR000109">
    <property type="entry name" value="POT_fam"/>
</dbReference>
<dbReference type="AlphaFoldDB" id="A0A0B2QRZ4"/>
<sequence>MSFFNWWNSGLCSGIILGVTVIVYVQDHVNWGVADIVLTGVMAVSLLIFLIGRSSYRYRTPIGSPLTPMLQVIVAAISKRKLPYPSNPTQLYEVSKSEGNSERFLAHTKKLKFLDKAAILENEGNIAEKQSPWRLATVTKVEELKLIINMIPIWVFTLPFGICASQTSTFFIKQGAIMNRNIGNNGFVVPPASIFTLAAVGMILSVTIYDKLLVPVLRKLTGNDRGISILQRIGIGMVFSVITMIVAALVEKKRLEAVEMNGPLKGSLSMSALWLAPQFMIIGFGDGFALVGLQEYFYDQVPDSMRSLGIALYLSVIGAASFLSSLLITIVDHVTGKIGKSWIGKDLNSSRLDKFYWLLAAITTLNLFMFVIFARKYNYKNVQKVAAADCYEGKSEDDGSETWV</sequence>
<dbReference type="InterPro" id="IPR036259">
    <property type="entry name" value="MFS_trans_sf"/>
</dbReference>
<keyword evidence="4 6" id="KW-1133">Transmembrane helix</keyword>
<feature type="transmembrane region" description="Helical" evidence="6">
    <location>
        <begin position="271"/>
        <end position="290"/>
    </location>
</feature>
<evidence type="ECO:0000256" key="3">
    <source>
        <dbReference type="ARBA" id="ARBA00022692"/>
    </source>
</evidence>
<dbReference type="GO" id="GO:0016020">
    <property type="term" value="C:membrane"/>
    <property type="evidence" value="ECO:0007669"/>
    <property type="project" value="UniProtKB-SubCell"/>
</dbReference>
<dbReference type="SUPFAM" id="SSF103473">
    <property type="entry name" value="MFS general substrate transporter"/>
    <property type="match status" value="1"/>
</dbReference>
<dbReference type="Pfam" id="PF00854">
    <property type="entry name" value="PTR2"/>
    <property type="match status" value="1"/>
</dbReference>
<dbReference type="EMBL" id="KN657036">
    <property type="protein sequence ID" value="KHN22623.1"/>
    <property type="molecule type" value="Genomic_DNA"/>
</dbReference>
<feature type="transmembrane region" description="Helical" evidence="6">
    <location>
        <begin position="32"/>
        <end position="51"/>
    </location>
</feature>
<reference evidence="7" key="1">
    <citation type="submission" date="2014-07" db="EMBL/GenBank/DDBJ databases">
        <title>Identification of a novel salt tolerance gene in wild soybean by whole-genome sequencing.</title>
        <authorList>
            <person name="Lam H.-M."/>
            <person name="Qi X."/>
            <person name="Li M.-W."/>
            <person name="Liu X."/>
            <person name="Xie M."/>
            <person name="Ni M."/>
            <person name="Xu X."/>
        </authorList>
    </citation>
    <scope>NUCLEOTIDE SEQUENCE [LARGE SCALE GENOMIC DNA]</scope>
    <source>
        <tissue evidence="7">Root</tissue>
    </source>
</reference>
<feature type="transmembrane region" description="Helical" evidence="6">
    <location>
        <begin position="355"/>
        <end position="374"/>
    </location>
</feature>
<evidence type="ECO:0000256" key="1">
    <source>
        <dbReference type="ARBA" id="ARBA00004141"/>
    </source>
</evidence>
<keyword evidence="3 6" id="KW-0812">Transmembrane</keyword>
<comment type="similarity">
    <text evidence="2">Belongs to the major facilitator superfamily. Proton-dependent oligopeptide transporter (POT/PTR) (TC 2.A.17) family.</text>
</comment>
<keyword evidence="5 6" id="KW-0472">Membrane</keyword>
<protein>
    <submittedName>
        <fullName evidence="7">Putative peptide/nitrate transporter</fullName>
    </submittedName>
</protein>
<feature type="transmembrane region" description="Helical" evidence="6">
    <location>
        <begin position="146"/>
        <end position="165"/>
    </location>
</feature>
<evidence type="ECO:0000256" key="6">
    <source>
        <dbReference type="SAM" id="Phobius"/>
    </source>
</evidence>
<evidence type="ECO:0000256" key="2">
    <source>
        <dbReference type="ARBA" id="ARBA00005982"/>
    </source>
</evidence>
<feature type="transmembrane region" description="Helical" evidence="6">
    <location>
        <begin position="310"/>
        <end position="334"/>
    </location>
</feature>
<proteinExistence type="inferred from homology"/>
<feature type="transmembrane region" description="Helical" evidence="6">
    <location>
        <begin position="6"/>
        <end position="25"/>
    </location>
</feature>
<accession>A0A0B2QRZ4</accession>
<dbReference type="Proteomes" id="UP000053555">
    <property type="component" value="Unassembled WGS sequence"/>
</dbReference>
<dbReference type="Gene3D" id="1.20.1250.20">
    <property type="entry name" value="MFS general substrate transporter like domains"/>
    <property type="match status" value="1"/>
</dbReference>
<dbReference type="PANTHER" id="PTHR11654">
    <property type="entry name" value="OLIGOPEPTIDE TRANSPORTER-RELATED"/>
    <property type="match status" value="1"/>
</dbReference>
<evidence type="ECO:0000256" key="5">
    <source>
        <dbReference type="ARBA" id="ARBA00023136"/>
    </source>
</evidence>
<dbReference type="GO" id="GO:0022857">
    <property type="term" value="F:transmembrane transporter activity"/>
    <property type="evidence" value="ECO:0007669"/>
    <property type="project" value="InterPro"/>
</dbReference>
<evidence type="ECO:0000313" key="7">
    <source>
        <dbReference type="EMBL" id="KHN22623.1"/>
    </source>
</evidence>
<gene>
    <name evidence="7" type="ORF">glysoja_045879</name>
</gene>
<evidence type="ECO:0000256" key="4">
    <source>
        <dbReference type="ARBA" id="ARBA00022989"/>
    </source>
</evidence>
<comment type="subcellular location">
    <subcellularLocation>
        <location evidence="1">Membrane</location>
        <topology evidence="1">Multi-pass membrane protein</topology>
    </subcellularLocation>
</comment>
<name>A0A0B2QRZ4_GLYSO</name>